<keyword evidence="11" id="KW-1185">Reference proteome</keyword>
<dbReference type="Gene3D" id="3.10.450.10">
    <property type="match status" value="1"/>
</dbReference>
<evidence type="ECO:0000313" key="11">
    <source>
        <dbReference type="Proteomes" id="UP001732720"/>
    </source>
</evidence>
<feature type="chain" id="PRO_5044674254" evidence="8">
    <location>
        <begin position="24"/>
        <end position="128"/>
    </location>
</feature>
<dbReference type="InterPro" id="IPR000010">
    <property type="entry name" value="Cystatin_dom"/>
</dbReference>
<sequence length="128" mass="15076">MLWKVPLMVELILLGTHIYSCEFVDIDKNTQGFAISVEFVVHKFNEDQDDEFAYKFLRVRRSQYKILSSVYLIDVEMGRTICKKHDEDIDNCPLQQGPGEKKVRCTYIVETEEWFTQFTVLNSTCQHT</sequence>
<evidence type="ECO:0000256" key="6">
    <source>
        <dbReference type="ARBA" id="ARBA00022729"/>
    </source>
</evidence>
<evidence type="ECO:0000256" key="3">
    <source>
        <dbReference type="ARBA" id="ARBA00022525"/>
    </source>
</evidence>
<feature type="domain" description="Cystatin" evidence="9">
    <location>
        <begin position="17"/>
        <end position="126"/>
    </location>
</feature>
<keyword evidence="5" id="KW-0789">Thiol protease inhibitor</keyword>
<gene>
    <name evidence="10 12" type="primary">LOC109697971</name>
</gene>
<comment type="similarity">
    <text evidence="2">Belongs to the cystatin family.</text>
</comment>
<dbReference type="PANTHER" id="PTHR47393">
    <property type="entry name" value="CYSTATIN-12-RELATED"/>
    <property type="match status" value="1"/>
</dbReference>
<dbReference type="KEGG" id="ccan:109697971"/>
<dbReference type="GeneID" id="109697971"/>
<evidence type="ECO:0000313" key="10">
    <source>
        <dbReference type="Ensembl" id="ENSCCNP00000008039.1"/>
    </source>
</evidence>
<dbReference type="GO" id="GO:0004869">
    <property type="term" value="F:cysteine-type endopeptidase inhibitor activity"/>
    <property type="evidence" value="ECO:0007669"/>
    <property type="project" value="UniProtKB-KW"/>
</dbReference>
<accession>A0A8C0WB56</accession>
<keyword evidence="3" id="KW-0964">Secreted</keyword>
<feature type="signal peptide" evidence="8">
    <location>
        <begin position="1"/>
        <end position="23"/>
    </location>
</feature>
<dbReference type="OrthoDB" id="9829654at2759"/>
<dbReference type="PANTHER" id="PTHR47393:SF1">
    <property type="entry name" value="CYSTATIN-12"/>
    <property type="match status" value="1"/>
</dbReference>
<dbReference type="GO" id="GO:0005576">
    <property type="term" value="C:extracellular region"/>
    <property type="evidence" value="ECO:0007669"/>
    <property type="project" value="UniProtKB-SubCell"/>
</dbReference>
<evidence type="ECO:0000256" key="7">
    <source>
        <dbReference type="ARBA" id="ARBA00023157"/>
    </source>
</evidence>
<evidence type="ECO:0000256" key="1">
    <source>
        <dbReference type="ARBA" id="ARBA00004613"/>
    </source>
</evidence>
<dbReference type="SUPFAM" id="SSF54403">
    <property type="entry name" value="Cystatin/monellin"/>
    <property type="match status" value="1"/>
</dbReference>
<keyword evidence="4" id="KW-0646">Protease inhibitor</keyword>
<evidence type="ECO:0000256" key="8">
    <source>
        <dbReference type="SAM" id="SignalP"/>
    </source>
</evidence>
<dbReference type="RefSeq" id="XP_020037475.1">
    <property type="nucleotide sequence ID" value="XM_020181886.1"/>
</dbReference>
<reference evidence="10" key="1">
    <citation type="submission" date="2023-09" db="UniProtKB">
        <authorList>
            <consortium name="Ensembl"/>
        </authorList>
    </citation>
    <scope>IDENTIFICATION</scope>
</reference>
<dbReference type="InterPro" id="IPR046350">
    <property type="entry name" value="Cystatin_sf"/>
</dbReference>
<evidence type="ECO:0000256" key="5">
    <source>
        <dbReference type="ARBA" id="ARBA00022704"/>
    </source>
</evidence>
<dbReference type="Pfam" id="PF00031">
    <property type="entry name" value="Cystatin"/>
    <property type="match status" value="1"/>
</dbReference>
<keyword evidence="7" id="KW-1015">Disulfide bond</keyword>
<proteinExistence type="inferred from homology"/>
<evidence type="ECO:0000256" key="2">
    <source>
        <dbReference type="ARBA" id="ARBA00009403"/>
    </source>
</evidence>
<name>A0A8C0WB56_CASCN</name>
<dbReference type="SMART" id="SM00043">
    <property type="entry name" value="CY"/>
    <property type="match status" value="1"/>
</dbReference>
<evidence type="ECO:0000259" key="9">
    <source>
        <dbReference type="SMART" id="SM00043"/>
    </source>
</evidence>
<dbReference type="Proteomes" id="UP001732720">
    <property type="component" value="Chromosome 5"/>
</dbReference>
<dbReference type="CDD" id="cd00042">
    <property type="entry name" value="CY"/>
    <property type="match status" value="1"/>
</dbReference>
<reference evidence="12" key="2">
    <citation type="submission" date="2025-04" db="UniProtKB">
        <authorList>
            <consortium name="RefSeq"/>
        </authorList>
    </citation>
    <scope>IDENTIFICATION</scope>
    <source>
        <tissue evidence="12">Leukocyte</tissue>
    </source>
</reference>
<dbReference type="AlphaFoldDB" id="A0A8C0WB56"/>
<organism evidence="10">
    <name type="scientific">Castor canadensis</name>
    <name type="common">American beaver</name>
    <dbReference type="NCBI Taxonomy" id="51338"/>
    <lineage>
        <taxon>Eukaryota</taxon>
        <taxon>Metazoa</taxon>
        <taxon>Chordata</taxon>
        <taxon>Craniata</taxon>
        <taxon>Vertebrata</taxon>
        <taxon>Euteleostomi</taxon>
        <taxon>Mammalia</taxon>
        <taxon>Eutheria</taxon>
        <taxon>Euarchontoglires</taxon>
        <taxon>Glires</taxon>
        <taxon>Rodentia</taxon>
        <taxon>Castorimorpha</taxon>
        <taxon>Castoridae</taxon>
        <taxon>Castor</taxon>
    </lineage>
</organism>
<dbReference type="Ensembl" id="ENSCCNT00000010634.1">
    <property type="protein sequence ID" value="ENSCCNP00000008039.1"/>
    <property type="gene ID" value="ENSCCNG00000008563.1"/>
</dbReference>
<protein>
    <submittedName>
        <fullName evidence="12">Cystatin-12-like</fullName>
    </submittedName>
</protein>
<comment type="subcellular location">
    <subcellularLocation>
        <location evidence="1">Secreted</location>
    </subcellularLocation>
</comment>
<evidence type="ECO:0000313" key="12">
    <source>
        <dbReference type="RefSeq" id="XP_020037475.1"/>
    </source>
</evidence>
<keyword evidence="6 8" id="KW-0732">Signal</keyword>
<evidence type="ECO:0000256" key="4">
    <source>
        <dbReference type="ARBA" id="ARBA00022690"/>
    </source>
</evidence>
<dbReference type="FunFam" id="3.10.450.10:FF:000004">
    <property type="entry name" value="Cystatin C"/>
    <property type="match status" value="1"/>
</dbReference>
<dbReference type="InterPro" id="IPR052333">
    <property type="entry name" value="Cystatin_spermatogenesis"/>
</dbReference>